<feature type="region of interest" description="Disordered" evidence="1">
    <location>
        <begin position="495"/>
        <end position="516"/>
    </location>
</feature>
<feature type="compositionally biased region" description="Basic and acidic residues" evidence="1">
    <location>
        <begin position="269"/>
        <end position="282"/>
    </location>
</feature>
<proteinExistence type="predicted"/>
<feature type="compositionally biased region" description="Acidic residues" evidence="1">
    <location>
        <begin position="242"/>
        <end position="251"/>
    </location>
</feature>
<evidence type="ECO:0000313" key="4">
    <source>
        <dbReference type="Proteomes" id="UP000199415"/>
    </source>
</evidence>
<reference evidence="3 4" key="1">
    <citation type="submission" date="2016-10" db="EMBL/GenBank/DDBJ databases">
        <authorList>
            <person name="de Groot N.N."/>
        </authorList>
    </citation>
    <scope>NUCLEOTIDE SEQUENCE [LARGE SCALE GENOMIC DNA]</scope>
    <source>
        <strain evidence="3 4">DSM 25584</strain>
    </source>
</reference>
<dbReference type="Gene3D" id="1.25.40.10">
    <property type="entry name" value="Tetratricopeptide repeat domain"/>
    <property type="match status" value="1"/>
</dbReference>
<dbReference type="AlphaFoldDB" id="A0A1G7Q654"/>
<protein>
    <recommendedName>
        <fullName evidence="5">Tetratricopeptide repeat-containing protein</fullName>
    </recommendedName>
</protein>
<feature type="chain" id="PRO_5011512090" description="Tetratricopeptide repeat-containing protein" evidence="2">
    <location>
        <begin position="27"/>
        <end position="1083"/>
    </location>
</feature>
<dbReference type="InterPro" id="IPR011990">
    <property type="entry name" value="TPR-like_helical_dom_sf"/>
</dbReference>
<feature type="signal peptide" evidence="2">
    <location>
        <begin position="1"/>
        <end position="26"/>
    </location>
</feature>
<sequence>MTRAGWIRIAAPLAAALALLASGARAAEIVNVSGTDEGAFGRLVFEWSEPVSFRAFTQNRQLKMEFGRRATFQTDDAYPALTPYIGAAAPGPHGYRVSFPLKGDYAMEGRRDGKKVIITLRKPGAPPPGSDTVTLDLARRENADRLIFDWPKRVPYAVGAQPDQGRATIQFTRKAPIDTGPFEKADPRYVEAVEVGENGTGSVVKLTTKPGVHLEHRAETSDVVVDVFAPGVKEDPPPPEAVADDTDEGDDTATQTASAAPPRPVIKPDTPESFDRDVDQGQEKQQQFQRFSPNQIARGLIPQPGDIPPRIGAARVRADWARGPAALYRRDGSVWFVVPGRAPPTFPQRLVRDATAVTEAELVRNNGGVAVLRMGLKPQVRARARRPNEAWRIRLAPEPVGPSQPLDIQHADGQLKIPVRNPGDVVTLDDPGAGGRIHVVPTRGPGQGVPVTQAFPTVTVLRTALGVVVVPKADGIEVATTKRAVLIGPGGEGGDLHLSDTAHDASNASPLPEPGGEKLLQLAQWRRPGRSYPDAQQDLESALASAPPAEKHLARLDLARFYFAHGFGVESLGALDIYTEDAGERGRDPQVRLMRGGSHVLADNWRKAGRTLAHPALDSAAEALPWRAAYANATGAHRMAAEAFHMADPLIDAYPKDVRLQLRLWSAESRLALGQTEAATAELDAARSLDPKPAEKAEIKYLKGRKQLVNGQVNEAEKTWRSVAEGPYARSRGRARFVMVERDLAAGRIDVPEAIDRLEKLRFAWRGDTFEAILLHRLADLYLQNKQYARALRSLQDVANHLSGLQRAELAAKRMRDIFQRLFLGGEADKLNPLDALTIYEQFRELTPAGERGNRMLSDLVDRLVNVDLLDSAAKLLGGQVDHRLSGTRKAMAGARLASVRLLNRQPGRALDALERSSVSELSPELKRRRRHLRVRALSQQGKRERALSLLSGDDSTDGLRLKADIWSDNGEWSKAATALLRLVPEPPAAGESLDAAGAQKVVRAAVALTMAGDQTGLKQLRGRYGRAITGTQQAETFKLLTDSDATGLDAITEQLDGVDNAVTFLDAYRKRVREQAEGGGSA</sequence>
<keyword evidence="2" id="KW-0732">Signal</keyword>
<dbReference type="EMBL" id="FNCE01000003">
    <property type="protein sequence ID" value="SDF94067.1"/>
    <property type="molecule type" value="Genomic_DNA"/>
</dbReference>
<organism evidence="3 4">
    <name type="scientific">Limimonas halophila</name>
    <dbReference type="NCBI Taxonomy" id="1082479"/>
    <lineage>
        <taxon>Bacteria</taxon>
        <taxon>Pseudomonadati</taxon>
        <taxon>Pseudomonadota</taxon>
        <taxon>Alphaproteobacteria</taxon>
        <taxon>Rhodospirillales</taxon>
        <taxon>Rhodovibrionaceae</taxon>
        <taxon>Limimonas</taxon>
    </lineage>
</organism>
<dbReference type="STRING" id="1082479.SAMN05216241_103253"/>
<accession>A0A1G7Q654</accession>
<evidence type="ECO:0000256" key="2">
    <source>
        <dbReference type="SAM" id="SignalP"/>
    </source>
</evidence>
<evidence type="ECO:0008006" key="5">
    <source>
        <dbReference type="Google" id="ProtNLM"/>
    </source>
</evidence>
<dbReference type="Proteomes" id="UP000199415">
    <property type="component" value="Unassembled WGS sequence"/>
</dbReference>
<dbReference type="RefSeq" id="WP_090019367.1">
    <property type="nucleotide sequence ID" value="NZ_FNCE01000003.1"/>
</dbReference>
<name>A0A1G7Q654_9PROT</name>
<gene>
    <name evidence="3" type="ORF">SAMN05216241_103253</name>
</gene>
<evidence type="ECO:0000256" key="1">
    <source>
        <dbReference type="SAM" id="MobiDB-lite"/>
    </source>
</evidence>
<keyword evidence="4" id="KW-1185">Reference proteome</keyword>
<dbReference type="OrthoDB" id="7431909at2"/>
<feature type="region of interest" description="Disordered" evidence="1">
    <location>
        <begin position="229"/>
        <end position="290"/>
    </location>
</feature>
<evidence type="ECO:0000313" key="3">
    <source>
        <dbReference type="EMBL" id="SDF94067.1"/>
    </source>
</evidence>